<evidence type="ECO:0000256" key="1">
    <source>
        <dbReference type="SAM" id="MobiDB-lite"/>
    </source>
</evidence>
<name>A0A3N0ED63_9ACTN</name>
<dbReference type="PANTHER" id="PTHR38588">
    <property type="entry name" value="BLL0334 PROTEIN"/>
    <property type="match status" value="1"/>
</dbReference>
<dbReference type="RefSeq" id="WP_123200554.1">
    <property type="nucleotide sequence ID" value="NZ_RJMB01000005.1"/>
</dbReference>
<feature type="compositionally biased region" description="Low complexity" evidence="1">
    <location>
        <begin position="172"/>
        <end position="183"/>
    </location>
</feature>
<dbReference type="OrthoDB" id="9808623at2"/>
<keyword evidence="2" id="KW-0472">Membrane</keyword>
<dbReference type="Gene3D" id="3.30.530.20">
    <property type="match status" value="1"/>
</dbReference>
<proteinExistence type="predicted"/>
<dbReference type="PANTHER" id="PTHR38588:SF1">
    <property type="entry name" value="BLL0334 PROTEIN"/>
    <property type="match status" value="1"/>
</dbReference>
<feature type="region of interest" description="Disordered" evidence="1">
    <location>
        <begin position="148"/>
        <end position="183"/>
    </location>
</feature>
<evidence type="ECO:0000256" key="2">
    <source>
        <dbReference type="SAM" id="Phobius"/>
    </source>
</evidence>
<dbReference type="InterPro" id="IPR023393">
    <property type="entry name" value="START-like_dom_sf"/>
</dbReference>
<evidence type="ECO:0000313" key="3">
    <source>
        <dbReference type="EMBL" id="RNL85775.1"/>
    </source>
</evidence>
<dbReference type="Pfam" id="PF06240">
    <property type="entry name" value="COXG"/>
    <property type="match status" value="1"/>
</dbReference>
<dbReference type="InterPro" id="IPR010419">
    <property type="entry name" value="CO_DH_gsu"/>
</dbReference>
<keyword evidence="2" id="KW-1133">Transmembrane helix</keyword>
<comment type="caution">
    <text evidence="3">The sequence shown here is derived from an EMBL/GenBank/DDBJ whole genome shotgun (WGS) entry which is preliminary data.</text>
</comment>
<dbReference type="CDD" id="cd07823">
    <property type="entry name" value="SRPBCC_5"/>
    <property type="match status" value="1"/>
</dbReference>
<reference evidence="3 4" key="1">
    <citation type="submission" date="2018-11" db="EMBL/GenBank/DDBJ databases">
        <title>The genome draft of YIM 96095.</title>
        <authorList>
            <person name="Tang S.-K."/>
            <person name="Chunyu W.-X."/>
            <person name="Feng Y.-Z."/>
        </authorList>
    </citation>
    <scope>NUCLEOTIDE SEQUENCE [LARGE SCALE GENOMIC DNA]</scope>
    <source>
        <strain evidence="3 4">YIM 96095</strain>
    </source>
</reference>
<keyword evidence="2" id="KW-0812">Transmembrane</keyword>
<protein>
    <submittedName>
        <fullName evidence="3">Carbon monoxide dehydrogenase</fullName>
    </submittedName>
</protein>
<dbReference type="Proteomes" id="UP000269198">
    <property type="component" value="Unassembled WGS sequence"/>
</dbReference>
<gene>
    <name evidence="3" type="ORF">EFW17_07360</name>
</gene>
<organism evidence="3 4">
    <name type="scientific">Halostreptopolyspora alba</name>
    <dbReference type="NCBI Taxonomy" id="2487137"/>
    <lineage>
        <taxon>Bacteria</taxon>
        <taxon>Bacillati</taxon>
        <taxon>Actinomycetota</taxon>
        <taxon>Actinomycetes</taxon>
        <taxon>Streptosporangiales</taxon>
        <taxon>Nocardiopsidaceae</taxon>
        <taxon>Halostreptopolyspora</taxon>
    </lineage>
</organism>
<sequence length="236" mass="24177">MLLENSVPVDAPPDEVFSLVNDVERVAGCVPGAALDGRDGDTYHGNVTVKVGPVTASYSGTVRFLDVDPDQRTLRAQARGVDAHGNGDAEAEVGLSVVENGSGSLITIEADLLIRGKIAQFGKGAIAMVSDRLLNQFAANLAGLLARDGTPPTTETAGSDRASGARTPDAPAPAASAAPAAGSAGELDGLGLVLGPATRYLPYVAAAGFGFLQGWLLGRLSAQNKQLKYFRGVHRG</sequence>
<dbReference type="SUPFAM" id="SSF55961">
    <property type="entry name" value="Bet v1-like"/>
    <property type="match status" value="1"/>
</dbReference>
<accession>A0A3N0ED63</accession>
<dbReference type="EMBL" id="RJMB01000005">
    <property type="protein sequence ID" value="RNL85775.1"/>
    <property type="molecule type" value="Genomic_DNA"/>
</dbReference>
<evidence type="ECO:0000313" key="4">
    <source>
        <dbReference type="Proteomes" id="UP000269198"/>
    </source>
</evidence>
<keyword evidence="4" id="KW-1185">Reference proteome</keyword>
<dbReference type="AlphaFoldDB" id="A0A3N0ED63"/>
<feature type="transmembrane region" description="Helical" evidence="2">
    <location>
        <begin position="200"/>
        <end position="218"/>
    </location>
</feature>